<feature type="compositionally biased region" description="Low complexity" evidence="8">
    <location>
        <begin position="656"/>
        <end position="665"/>
    </location>
</feature>
<comment type="similarity">
    <text evidence="1 7">Belongs to the DNA photolyase class-1 family.</text>
</comment>
<keyword evidence="3 5" id="KW-0274">FAD</keyword>
<feature type="binding site" evidence="5">
    <location>
        <begin position="304"/>
        <end position="308"/>
    </location>
    <ligand>
        <name>FAD</name>
        <dbReference type="ChEBI" id="CHEBI:57692"/>
    </ligand>
</feature>
<reference evidence="10" key="1">
    <citation type="journal article" date="2020" name="Stud. Mycol.">
        <title>101 Dothideomycetes genomes: a test case for predicting lifestyles and emergence of pathogens.</title>
        <authorList>
            <person name="Haridas S."/>
            <person name="Albert R."/>
            <person name="Binder M."/>
            <person name="Bloem J."/>
            <person name="Labutti K."/>
            <person name="Salamov A."/>
            <person name="Andreopoulos B."/>
            <person name="Baker S."/>
            <person name="Barry K."/>
            <person name="Bills G."/>
            <person name="Bluhm B."/>
            <person name="Cannon C."/>
            <person name="Castanera R."/>
            <person name="Culley D."/>
            <person name="Daum C."/>
            <person name="Ezra D."/>
            <person name="Gonzalez J."/>
            <person name="Henrissat B."/>
            <person name="Kuo A."/>
            <person name="Liang C."/>
            <person name="Lipzen A."/>
            <person name="Lutzoni F."/>
            <person name="Magnuson J."/>
            <person name="Mondo S."/>
            <person name="Nolan M."/>
            <person name="Ohm R."/>
            <person name="Pangilinan J."/>
            <person name="Park H.-J."/>
            <person name="Ramirez L."/>
            <person name="Alfaro M."/>
            <person name="Sun H."/>
            <person name="Tritt A."/>
            <person name="Yoshinaga Y."/>
            <person name="Zwiers L.-H."/>
            <person name="Turgeon B."/>
            <person name="Goodwin S."/>
            <person name="Spatafora J."/>
            <person name="Crous P."/>
            <person name="Grigoriev I."/>
        </authorList>
    </citation>
    <scope>NUCLEOTIDE SEQUENCE</scope>
    <source>
        <strain evidence="10">ATCC 16933</strain>
    </source>
</reference>
<dbReference type="PROSITE" id="PS51645">
    <property type="entry name" value="PHR_CRY_ALPHA_BETA"/>
    <property type="match status" value="1"/>
</dbReference>
<feature type="site" description="Electron transfer via tryptophanyl radical" evidence="6">
    <location>
        <position position="498"/>
    </location>
</feature>
<dbReference type="InterPro" id="IPR002081">
    <property type="entry name" value="Cryptochrome/DNA_photolyase_1"/>
</dbReference>
<sequence length="682" mass="73673">MSARTPRILIYLLRKDLRLSDNNIWHETAKLHAEGTLTHLLPLYVFNAVQVETSGFLAPDTNESPFPEARSKVGGFWRCGPHRTKFLAESLWDVKTGLEQKQSDLLLRVGHSADVVSGILDHVLEGAGEVVGVWMVEEEGTEEKEEEAAVREVAEAKEVEFKLWKDEKYFIDDDDLPLNHDASNLDNVYTNFRKDIERARKYPRQALPAPDTLPPFPSEHSVPAQPGPFVIPTTLESLISALNEPFSEGLGLANQPQMPPETTSAHPFSGGETAGRERLNHLIRSGAMTRYKETRNGLLGTDYSTKLSAFLALGCLTARQVHAALTVFEEGIDDIGADAEGFGGGENEGTAAVRVELLWRDYMRLCVRKFGARLFDLEGFQGKIGGGYGGASASTAEEGAASSSAPKWKRIPPGGMAPGGARNNATRALEAFCVGQTGQGLIDAAARELVLTGYVSNRARQNAASFLAKHLGLDWRLGAEWYECMLVDYDLASNWGNWQYVAGVGTDPRAGRVFNPVKQALDYDGRGEYIRAWVPELRGIQVVMTPAIPAAAVGAAGPSKEDEGAAAAAAAATTVHQERLMWVYQAWRMPEREKRRLGLKGVDWVEKPLVKIQFSVEGPKKPSPKQHYLHRGGRGGGAGPGFRGRGRGSPGGGSGASSSGSWRSAGGSGAGSSAGSWRRGGG</sequence>
<dbReference type="SUPFAM" id="SSF52425">
    <property type="entry name" value="Cryptochrome/photolyase, N-terminal domain"/>
    <property type="match status" value="1"/>
</dbReference>
<comment type="cofactor">
    <cofactor evidence="5 7">
        <name>FAD</name>
        <dbReference type="ChEBI" id="CHEBI:57692"/>
    </cofactor>
    <text evidence="5 7">Binds 1 FAD per subunit.</text>
</comment>
<evidence type="ECO:0000259" key="9">
    <source>
        <dbReference type="PROSITE" id="PS51645"/>
    </source>
</evidence>
<organism evidence="10 11">
    <name type="scientific">Lineolata rhizophorae</name>
    <dbReference type="NCBI Taxonomy" id="578093"/>
    <lineage>
        <taxon>Eukaryota</taxon>
        <taxon>Fungi</taxon>
        <taxon>Dikarya</taxon>
        <taxon>Ascomycota</taxon>
        <taxon>Pezizomycotina</taxon>
        <taxon>Dothideomycetes</taxon>
        <taxon>Dothideomycetes incertae sedis</taxon>
        <taxon>Lineolatales</taxon>
        <taxon>Lineolataceae</taxon>
        <taxon>Lineolata</taxon>
    </lineage>
</organism>
<dbReference type="GO" id="GO:0003684">
    <property type="term" value="F:damaged DNA binding"/>
    <property type="evidence" value="ECO:0007669"/>
    <property type="project" value="TreeGrafter"/>
</dbReference>
<keyword evidence="2 5" id="KW-0285">Flavoprotein</keyword>
<dbReference type="InterPro" id="IPR014133">
    <property type="entry name" value="Cry_DASH"/>
</dbReference>
<dbReference type="InterPro" id="IPR014729">
    <property type="entry name" value="Rossmann-like_a/b/a_fold"/>
</dbReference>
<dbReference type="Gene3D" id="3.40.50.620">
    <property type="entry name" value="HUPs"/>
    <property type="match status" value="1"/>
</dbReference>
<dbReference type="PANTHER" id="PTHR11455:SF22">
    <property type="entry name" value="CRYPTOCHROME DASH"/>
    <property type="match status" value="1"/>
</dbReference>
<dbReference type="PANTHER" id="PTHR11455">
    <property type="entry name" value="CRYPTOCHROME"/>
    <property type="match status" value="1"/>
</dbReference>
<dbReference type="Pfam" id="PF00875">
    <property type="entry name" value="DNA_photolyase"/>
    <property type="match status" value="1"/>
</dbReference>
<evidence type="ECO:0000256" key="7">
    <source>
        <dbReference type="RuleBase" id="RU367151"/>
    </source>
</evidence>
<evidence type="ECO:0000256" key="2">
    <source>
        <dbReference type="ARBA" id="ARBA00022630"/>
    </source>
</evidence>
<feature type="site" description="Electron transfer via tryptophanyl radical" evidence="6">
    <location>
        <position position="475"/>
    </location>
</feature>
<dbReference type="NCBIfam" id="TIGR02765">
    <property type="entry name" value="crypto_DASH"/>
    <property type="match status" value="1"/>
</dbReference>
<dbReference type="GO" id="GO:0003904">
    <property type="term" value="F:deoxyribodipyrimidine photo-lyase activity"/>
    <property type="evidence" value="ECO:0007669"/>
    <property type="project" value="TreeGrafter"/>
</dbReference>
<dbReference type="PRINTS" id="PR00147">
    <property type="entry name" value="DNAPHOTLYASE"/>
</dbReference>
<dbReference type="OrthoDB" id="435881at2759"/>
<evidence type="ECO:0000313" key="10">
    <source>
        <dbReference type="EMBL" id="KAF2453412.1"/>
    </source>
</evidence>
<feature type="site" description="Electron transfer via tryptophanyl radical" evidence="6">
    <location>
        <position position="408"/>
    </location>
</feature>
<dbReference type="InterPro" id="IPR005101">
    <property type="entry name" value="Cryptochr/Photolyase_FAD-bd"/>
</dbReference>
<dbReference type="GO" id="GO:0071949">
    <property type="term" value="F:FAD binding"/>
    <property type="evidence" value="ECO:0007669"/>
    <property type="project" value="TreeGrafter"/>
</dbReference>
<accession>A0A6A6NPV6</accession>
<feature type="compositionally biased region" description="Gly residues" evidence="8">
    <location>
        <begin position="666"/>
        <end position="682"/>
    </location>
</feature>
<dbReference type="Pfam" id="PF03441">
    <property type="entry name" value="FAD_binding_7"/>
    <property type="match status" value="1"/>
</dbReference>
<comment type="cofactor">
    <cofactor evidence="7">
        <name>(6R)-5,10-methylene-5,6,7,8-tetrahydrofolate</name>
        <dbReference type="ChEBI" id="CHEBI:15636"/>
    </cofactor>
    <text evidence="7">Binds 1 5,10-methenyltetrahydrofolate (MTHF) per subunit.</text>
</comment>
<evidence type="ECO:0000313" key="11">
    <source>
        <dbReference type="Proteomes" id="UP000799766"/>
    </source>
</evidence>
<protein>
    <recommendedName>
        <fullName evidence="7">Cryptochrome DASH</fullName>
    </recommendedName>
</protein>
<evidence type="ECO:0000256" key="3">
    <source>
        <dbReference type="ARBA" id="ARBA00022827"/>
    </source>
</evidence>
<evidence type="ECO:0000256" key="4">
    <source>
        <dbReference type="ARBA" id="ARBA00022991"/>
    </source>
</evidence>
<comment type="function">
    <text evidence="7">May have a photoreceptor function.</text>
</comment>
<gene>
    <name evidence="10" type="ORF">BDY21DRAFT_424392</name>
</gene>
<evidence type="ECO:0000256" key="8">
    <source>
        <dbReference type="SAM" id="MobiDB-lite"/>
    </source>
</evidence>
<proteinExistence type="inferred from homology"/>
<dbReference type="Gene3D" id="1.25.40.80">
    <property type="match status" value="1"/>
</dbReference>
<feature type="region of interest" description="Disordered" evidence="8">
    <location>
        <begin position="615"/>
        <end position="682"/>
    </location>
</feature>
<evidence type="ECO:0000256" key="6">
    <source>
        <dbReference type="PIRSR" id="PIRSR602081-2"/>
    </source>
</evidence>
<feature type="compositionally biased region" description="Gly residues" evidence="8">
    <location>
        <begin position="634"/>
        <end position="655"/>
    </location>
</feature>
<dbReference type="GO" id="GO:0000719">
    <property type="term" value="P:photoreactive repair"/>
    <property type="evidence" value="ECO:0007669"/>
    <property type="project" value="TreeGrafter"/>
</dbReference>
<dbReference type="AlphaFoldDB" id="A0A6A6NPV6"/>
<evidence type="ECO:0000256" key="1">
    <source>
        <dbReference type="ARBA" id="ARBA00005862"/>
    </source>
</evidence>
<dbReference type="EMBL" id="MU001697">
    <property type="protein sequence ID" value="KAF2453412.1"/>
    <property type="molecule type" value="Genomic_DNA"/>
</dbReference>
<dbReference type="InterPro" id="IPR036134">
    <property type="entry name" value="Crypto/Photolyase_FAD-like_sf"/>
</dbReference>
<evidence type="ECO:0000256" key="5">
    <source>
        <dbReference type="PIRSR" id="PIRSR602081-1"/>
    </source>
</evidence>
<dbReference type="InterPro" id="IPR036155">
    <property type="entry name" value="Crypto/Photolyase_N_sf"/>
</dbReference>
<keyword evidence="11" id="KW-1185">Reference proteome</keyword>
<feature type="domain" description="Photolyase/cryptochrome alpha/beta" evidence="9">
    <location>
        <begin position="7"/>
        <end position="169"/>
    </location>
</feature>
<keyword evidence="4 7" id="KW-0157">Chromophore</keyword>
<dbReference type="Gene3D" id="1.10.579.10">
    <property type="entry name" value="DNA Cyclobutane Dipyrimidine Photolyase, subunit A, domain 3"/>
    <property type="match status" value="1"/>
</dbReference>
<name>A0A6A6NPV6_9PEZI</name>
<dbReference type="Proteomes" id="UP000799766">
    <property type="component" value="Unassembled WGS sequence"/>
</dbReference>
<dbReference type="SUPFAM" id="SSF48173">
    <property type="entry name" value="Cryptochrome/photolyase FAD-binding domain"/>
    <property type="match status" value="1"/>
</dbReference>
<feature type="binding site" evidence="5">
    <location>
        <begin position="488"/>
        <end position="490"/>
    </location>
    <ligand>
        <name>FAD</name>
        <dbReference type="ChEBI" id="CHEBI:57692"/>
    </ligand>
</feature>
<keyword evidence="10" id="KW-0456">Lyase</keyword>
<feature type="binding site" evidence="5">
    <location>
        <position position="291"/>
    </location>
    <ligand>
        <name>FAD</name>
        <dbReference type="ChEBI" id="CHEBI:57692"/>
    </ligand>
</feature>
<feature type="compositionally biased region" description="Basic residues" evidence="8">
    <location>
        <begin position="622"/>
        <end position="633"/>
    </location>
</feature>
<dbReference type="InterPro" id="IPR006050">
    <property type="entry name" value="DNA_photolyase_N"/>
</dbReference>